<dbReference type="Proteomes" id="UP000273119">
    <property type="component" value="Unassembled WGS sequence"/>
</dbReference>
<proteinExistence type="inferred from homology"/>
<evidence type="ECO:0000256" key="8">
    <source>
        <dbReference type="SAM" id="MobiDB-lite"/>
    </source>
</evidence>
<evidence type="ECO:0000256" key="7">
    <source>
        <dbReference type="HAMAP-Rule" id="MF_00631"/>
    </source>
</evidence>
<keyword evidence="5 7" id="KW-0472">Membrane</keyword>
<comment type="similarity">
    <text evidence="7">Belongs to the CrgA family.</text>
</comment>
<evidence type="ECO:0000256" key="5">
    <source>
        <dbReference type="ARBA" id="ARBA00023136"/>
    </source>
</evidence>
<feature type="transmembrane region" description="Helical" evidence="7">
    <location>
        <begin position="144"/>
        <end position="166"/>
    </location>
</feature>
<keyword evidence="4 7" id="KW-1133">Transmembrane helix</keyword>
<evidence type="ECO:0000313" key="9">
    <source>
        <dbReference type="EMBL" id="RKW70541.1"/>
    </source>
</evidence>
<dbReference type="GO" id="GO:0005886">
    <property type="term" value="C:plasma membrane"/>
    <property type="evidence" value="ECO:0007669"/>
    <property type="project" value="UniProtKB-SubCell"/>
</dbReference>
<name>A0A496PJ67_9MICC</name>
<evidence type="ECO:0000256" key="3">
    <source>
        <dbReference type="ARBA" id="ARBA00022692"/>
    </source>
</evidence>
<evidence type="ECO:0000256" key="4">
    <source>
        <dbReference type="ARBA" id="ARBA00022989"/>
    </source>
</evidence>
<organism evidence="9 10">
    <name type="scientific">Galactobacter caseinivorans</name>
    <dbReference type="NCBI Taxonomy" id="2676123"/>
    <lineage>
        <taxon>Bacteria</taxon>
        <taxon>Bacillati</taxon>
        <taxon>Actinomycetota</taxon>
        <taxon>Actinomycetes</taxon>
        <taxon>Micrococcales</taxon>
        <taxon>Micrococcaceae</taxon>
        <taxon>Galactobacter</taxon>
    </lineage>
</organism>
<comment type="subcellular location">
    <subcellularLocation>
        <location evidence="7">Cell membrane</location>
        <topology evidence="7">Multi-pass membrane protein</topology>
    </subcellularLocation>
</comment>
<comment type="function">
    <text evidence="7">Involved in cell division.</text>
</comment>
<keyword evidence="2 7" id="KW-0132">Cell division</keyword>
<keyword evidence="1 7" id="KW-1003">Cell membrane</keyword>
<protein>
    <recommendedName>
        <fullName evidence="7">Cell division protein CrgA</fullName>
    </recommendedName>
</protein>
<evidence type="ECO:0000313" key="10">
    <source>
        <dbReference type="Proteomes" id="UP000273119"/>
    </source>
</evidence>
<dbReference type="HAMAP" id="MF_00631">
    <property type="entry name" value="CrgA"/>
    <property type="match status" value="1"/>
</dbReference>
<dbReference type="AlphaFoldDB" id="A0A496PJ67"/>
<keyword evidence="6 7" id="KW-0131">Cell cycle</keyword>
<sequence length="168" mass="18536">MIETAPRRGLCPALWLDPTCISLCVAWRTVRLNRDPARTRGRSSLSPVAPIPGSQEETVPESKPSRPSESADSDLEKIGNPAKRASAAEERELQRRKAAKAQEYRPVPVWYKAIMFGLMILGLLWIITFYVASLVGVQIPIPGIGNANIFVGFGIALVGFIMMMGWRD</sequence>
<dbReference type="InterPro" id="IPR009619">
    <property type="entry name" value="CrgA"/>
</dbReference>
<accession>A0A496PJ67</accession>
<dbReference type="EMBL" id="QQXL01000004">
    <property type="protein sequence ID" value="RKW70541.1"/>
    <property type="molecule type" value="Genomic_DNA"/>
</dbReference>
<feature type="region of interest" description="Disordered" evidence="8">
    <location>
        <begin position="37"/>
        <end position="92"/>
    </location>
</feature>
<gene>
    <name evidence="7" type="primary">crgA</name>
    <name evidence="9" type="ORF">DWQ67_07480</name>
</gene>
<reference evidence="9 10" key="1">
    <citation type="submission" date="2018-07" db="EMBL/GenBank/DDBJ databases">
        <title>Arthrobacter sp. nov., isolated from raw cow's milk with high bacterial count.</title>
        <authorList>
            <person name="Hahne J."/>
            <person name="Isele D."/>
            <person name="Lipski A."/>
        </authorList>
    </citation>
    <scope>NUCLEOTIDE SEQUENCE [LARGE SCALE GENOMIC DNA]</scope>
    <source>
        <strain evidence="9 10">JZ R-183</strain>
    </source>
</reference>
<evidence type="ECO:0000256" key="2">
    <source>
        <dbReference type="ARBA" id="ARBA00022618"/>
    </source>
</evidence>
<dbReference type="GO" id="GO:0051301">
    <property type="term" value="P:cell division"/>
    <property type="evidence" value="ECO:0007669"/>
    <property type="project" value="UniProtKB-UniRule"/>
</dbReference>
<evidence type="ECO:0000256" key="6">
    <source>
        <dbReference type="ARBA" id="ARBA00023306"/>
    </source>
</evidence>
<feature type="transmembrane region" description="Helical" evidence="7">
    <location>
        <begin position="109"/>
        <end position="132"/>
    </location>
</feature>
<dbReference type="Pfam" id="PF06781">
    <property type="entry name" value="CrgA"/>
    <property type="match status" value="1"/>
</dbReference>
<comment type="caution">
    <text evidence="9">The sequence shown here is derived from an EMBL/GenBank/DDBJ whole genome shotgun (WGS) entry which is preliminary data.</text>
</comment>
<keyword evidence="3 7" id="KW-0812">Transmembrane</keyword>
<keyword evidence="10" id="KW-1185">Reference proteome</keyword>
<evidence type="ECO:0000256" key="1">
    <source>
        <dbReference type="ARBA" id="ARBA00022475"/>
    </source>
</evidence>